<dbReference type="AlphaFoldDB" id="A0A7J6D7X2"/>
<reference evidence="3 4" key="1">
    <citation type="submission" date="2020-04" db="EMBL/GenBank/DDBJ databases">
        <title>Chromosome-level genome assembly of a cyprinid fish Onychostoma macrolepis by integration of Nanopore Sequencing, Bionano and Hi-C technology.</title>
        <authorList>
            <person name="Wang D."/>
        </authorList>
    </citation>
    <scope>NUCLEOTIDE SEQUENCE [LARGE SCALE GENOMIC DNA]</scope>
    <source>
        <strain evidence="3">SWU-2019</strain>
        <tissue evidence="3">Muscle</tissue>
    </source>
</reference>
<organism evidence="3 4">
    <name type="scientific">Onychostoma macrolepis</name>
    <dbReference type="NCBI Taxonomy" id="369639"/>
    <lineage>
        <taxon>Eukaryota</taxon>
        <taxon>Metazoa</taxon>
        <taxon>Chordata</taxon>
        <taxon>Craniata</taxon>
        <taxon>Vertebrata</taxon>
        <taxon>Euteleostomi</taxon>
        <taxon>Actinopterygii</taxon>
        <taxon>Neopterygii</taxon>
        <taxon>Teleostei</taxon>
        <taxon>Ostariophysi</taxon>
        <taxon>Cypriniformes</taxon>
        <taxon>Cyprinidae</taxon>
        <taxon>Acrossocheilinae</taxon>
        <taxon>Onychostoma</taxon>
    </lineage>
</organism>
<feature type="compositionally biased region" description="Basic and acidic residues" evidence="1">
    <location>
        <begin position="1"/>
        <end position="12"/>
    </location>
</feature>
<evidence type="ECO:0000313" key="4">
    <source>
        <dbReference type="Proteomes" id="UP000579812"/>
    </source>
</evidence>
<keyword evidence="2" id="KW-0812">Transmembrane</keyword>
<name>A0A7J6D7X2_9TELE</name>
<evidence type="ECO:0000313" key="3">
    <source>
        <dbReference type="EMBL" id="KAF4115360.1"/>
    </source>
</evidence>
<dbReference type="Proteomes" id="UP000579812">
    <property type="component" value="Unassembled WGS sequence"/>
</dbReference>
<protein>
    <submittedName>
        <fullName evidence="3">Uncharacterized protein</fullName>
    </submittedName>
</protein>
<sequence length="100" mass="11214">MTKREKEREENCQSHPGNSRVTVRNETAATPNSDDLNGVTLQHSDQSLCILAVILIVILIILDLFLVVEKKIRDPEPGVQMQLRSDESDSLNQSVLRSSE</sequence>
<feature type="region of interest" description="Disordered" evidence="1">
    <location>
        <begin position="76"/>
        <end position="100"/>
    </location>
</feature>
<dbReference type="EMBL" id="JAAMOB010000003">
    <property type="protein sequence ID" value="KAF4115360.1"/>
    <property type="molecule type" value="Genomic_DNA"/>
</dbReference>
<comment type="caution">
    <text evidence="3">The sequence shown here is derived from an EMBL/GenBank/DDBJ whole genome shotgun (WGS) entry which is preliminary data.</text>
</comment>
<gene>
    <name evidence="3" type="ORF">G5714_002849</name>
</gene>
<feature type="region of interest" description="Disordered" evidence="1">
    <location>
        <begin position="1"/>
        <end position="37"/>
    </location>
</feature>
<feature type="transmembrane region" description="Helical" evidence="2">
    <location>
        <begin position="48"/>
        <end position="68"/>
    </location>
</feature>
<feature type="compositionally biased region" description="Polar residues" evidence="1">
    <location>
        <begin position="90"/>
        <end position="100"/>
    </location>
</feature>
<evidence type="ECO:0000256" key="2">
    <source>
        <dbReference type="SAM" id="Phobius"/>
    </source>
</evidence>
<keyword evidence="4" id="KW-1185">Reference proteome</keyword>
<evidence type="ECO:0000256" key="1">
    <source>
        <dbReference type="SAM" id="MobiDB-lite"/>
    </source>
</evidence>
<keyword evidence="2" id="KW-1133">Transmembrane helix</keyword>
<accession>A0A7J6D7X2</accession>
<feature type="compositionally biased region" description="Polar residues" evidence="1">
    <location>
        <begin position="13"/>
        <end position="37"/>
    </location>
</feature>
<keyword evidence="2" id="KW-0472">Membrane</keyword>
<proteinExistence type="predicted"/>